<dbReference type="CDD" id="cd02812">
    <property type="entry name" value="PcrB_like"/>
    <property type="match status" value="1"/>
</dbReference>
<keyword evidence="6 10" id="KW-0443">Lipid metabolism</keyword>
<keyword evidence="4 10" id="KW-0479">Metal-binding</keyword>
<keyword evidence="8 10" id="KW-1208">Phospholipid metabolism</keyword>
<dbReference type="PANTHER" id="PTHR21235">
    <property type="entry name" value="IMIDAZOLE GLYCEROL PHOSPHATE SYNTHASE SUBUNIT HISF/H IGP SYNTHASE SUBUNIT HISF/H"/>
    <property type="match status" value="1"/>
</dbReference>
<dbReference type="GO" id="GO:0046474">
    <property type="term" value="P:glycerophospholipid biosynthetic process"/>
    <property type="evidence" value="ECO:0007669"/>
    <property type="project" value="UniProtKB-UniRule"/>
</dbReference>
<dbReference type="NCBIfam" id="NF003198">
    <property type="entry name" value="PRK04169.1-2"/>
    <property type="match status" value="1"/>
</dbReference>
<feature type="binding site" evidence="10">
    <location>
        <position position="46"/>
    </location>
    <ligand>
        <name>Mg(2+)</name>
        <dbReference type="ChEBI" id="CHEBI:18420"/>
    </ligand>
</feature>
<dbReference type="Pfam" id="PF01884">
    <property type="entry name" value="PcrB"/>
    <property type="match status" value="1"/>
</dbReference>
<dbReference type="InterPro" id="IPR010946">
    <property type="entry name" value="GGGP_synth"/>
</dbReference>
<dbReference type="PANTHER" id="PTHR21235:SF22">
    <property type="entry name" value="GERANYLGERANYLGLYCERYL PHOSPHATE SYNTHASE"/>
    <property type="match status" value="1"/>
</dbReference>
<comment type="function">
    <text evidence="10">Prenyltransferase that catalyzes the transfer of the geranylgeranyl moiety of geranylgeranyl diphosphate (GGPP) to the C3 hydroxyl of sn-glycerol-1-phosphate (G1P). This reaction is the first ether-bond-formation step in the biosynthesis of archaeal membrane lipids.</text>
</comment>
<comment type="cofactor">
    <cofactor evidence="10">
        <name>Mg(2+)</name>
        <dbReference type="ChEBI" id="CHEBI:18420"/>
    </cofactor>
</comment>
<sequence>MQKVWLQKSPCKIQGSKERLIGLMQVEEYLNDIVKRDGCVHLTLIDPASQKPERAVEIAKAAVEGGTDAIMIGGSTGAMGQVLDQTLQLMKEQINVPTILFPGDSAGVSSYADAIFFMSLLNSRDINYIVTNQAMGAPLVRKFGIEPIPMAYLIVEPGGTVGWVGDARLLPRTKPELAAAYALAGSYFGMRYVYLEAGSGAEKPVPVEMVGAVKHAIDKGHLIVGGGIRDRNAAAACAKAGADMIVTGTAVEDAGDVRAKIAEFVSAIKS</sequence>
<comment type="similarity">
    <text evidence="10">Belongs to the GGGP/HepGP synthase family. Group II subfamily.</text>
</comment>
<dbReference type="FunFam" id="3.20.20.390:FF:000001">
    <property type="entry name" value="Heptaprenylglyceryl phosphate synthase"/>
    <property type="match status" value="1"/>
</dbReference>
<dbReference type="EMBL" id="FNMU01000008">
    <property type="protein sequence ID" value="SDX02069.1"/>
    <property type="molecule type" value="Genomic_DNA"/>
</dbReference>
<evidence type="ECO:0000256" key="7">
    <source>
        <dbReference type="ARBA" id="ARBA00023209"/>
    </source>
</evidence>
<evidence type="ECO:0000256" key="3">
    <source>
        <dbReference type="ARBA" id="ARBA00022679"/>
    </source>
</evidence>
<dbReference type="Proteomes" id="UP000198669">
    <property type="component" value="Unassembled WGS sequence"/>
</dbReference>
<feature type="binding site" evidence="10">
    <location>
        <begin position="226"/>
        <end position="227"/>
    </location>
    <ligand>
        <name>sn-glycerol 1-phosphate</name>
        <dbReference type="ChEBI" id="CHEBI:57685"/>
    </ligand>
</feature>
<evidence type="ECO:0000256" key="8">
    <source>
        <dbReference type="ARBA" id="ARBA00023264"/>
    </source>
</evidence>
<evidence type="ECO:0000313" key="12">
    <source>
        <dbReference type="Proteomes" id="UP000198669"/>
    </source>
</evidence>
<feature type="binding site" evidence="10">
    <location>
        <position position="75"/>
    </location>
    <ligand>
        <name>Mg(2+)</name>
        <dbReference type="ChEBI" id="CHEBI:18420"/>
    </ligand>
</feature>
<dbReference type="GO" id="GO:0000287">
    <property type="term" value="F:magnesium ion binding"/>
    <property type="evidence" value="ECO:0007669"/>
    <property type="project" value="UniProtKB-UniRule"/>
</dbReference>
<keyword evidence="7 10" id="KW-0594">Phospholipid biosynthesis</keyword>
<keyword evidence="2 10" id="KW-0444">Lipid biosynthesis</keyword>
<keyword evidence="5 10" id="KW-0460">Magnesium</keyword>
<dbReference type="NCBIfam" id="TIGR01768">
    <property type="entry name" value="GGGP-family"/>
    <property type="match status" value="1"/>
</dbReference>
<dbReference type="Gene3D" id="3.20.20.390">
    <property type="entry name" value="FMN-linked oxidoreductases"/>
    <property type="match status" value="1"/>
</dbReference>
<dbReference type="EC" id="2.5.1.41" evidence="10"/>
<dbReference type="GO" id="GO:0005737">
    <property type="term" value="C:cytoplasm"/>
    <property type="evidence" value="ECO:0007669"/>
    <property type="project" value="UniProtKB-SubCell"/>
</dbReference>
<dbReference type="InterPro" id="IPR038597">
    <property type="entry name" value="GGGP/HepGP_synthase_sf"/>
</dbReference>
<keyword evidence="3 10" id="KW-0808">Transferase</keyword>
<evidence type="ECO:0000313" key="11">
    <source>
        <dbReference type="EMBL" id="SDX02069.1"/>
    </source>
</evidence>
<evidence type="ECO:0000256" key="6">
    <source>
        <dbReference type="ARBA" id="ARBA00023098"/>
    </source>
</evidence>
<comment type="subcellular location">
    <subcellularLocation>
        <location evidence="10">Cytoplasm</location>
    </subcellularLocation>
</comment>
<name>A0A1H2YC05_9EURY</name>
<organism evidence="11 12">
    <name type="scientific">Methanohalophilus halophilus</name>
    <dbReference type="NCBI Taxonomy" id="2177"/>
    <lineage>
        <taxon>Archaea</taxon>
        <taxon>Methanobacteriati</taxon>
        <taxon>Methanobacteriota</taxon>
        <taxon>Stenosarchaea group</taxon>
        <taxon>Methanomicrobia</taxon>
        <taxon>Methanosarcinales</taxon>
        <taxon>Methanosarcinaceae</taxon>
        <taxon>Methanohalophilus</taxon>
    </lineage>
</organism>
<dbReference type="InterPro" id="IPR008205">
    <property type="entry name" value="GGGP_HepGP_synthase"/>
</dbReference>
<proteinExistence type="inferred from homology"/>
<dbReference type="InterPro" id="IPR050064">
    <property type="entry name" value="IGPS_HisA/HisF"/>
</dbReference>
<evidence type="ECO:0000256" key="10">
    <source>
        <dbReference type="HAMAP-Rule" id="MF_00112"/>
    </source>
</evidence>
<feature type="binding site" evidence="10">
    <location>
        <begin position="248"/>
        <end position="249"/>
    </location>
    <ligand>
        <name>sn-glycerol 1-phosphate</name>
        <dbReference type="ChEBI" id="CHEBI:57685"/>
    </ligand>
</feature>
<comment type="catalytic activity">
    <reaction evidence="9 10">
        <text>sn-glycerol 1-phosphate + (2E,6E,10E)-geranylgeranyl diphosphate = sn-3-O-(geranylgeranyl)glycerol 1-phosphate + diphosphate</text>
        <dbReference type="Rhea" id="RHEA:23404"/>
        <dbReference type="ChEBI" id="CHEBI:33019"/>
        <dbReference type="ChEBI" id="CHEBI:57677"/>
        <dbReference type="ChEBI" id="CHEBI:57685"/>
        <dbReference type="ChEBI" id="CHEBI:58756"/>
        <dbReference type="EC" id="2.5.1.41"/>
    </reaction>
</comment>
<dbReference type="HAMAP" id="MF_00112">
    <property type="entry name" value="GGGP_HepGP_synthase"/>
    <property type="match status" value="1"/>
</dbReference>
<gene>
    <name evidence="11" type="ORF">SAMN04515625_2083</name>
</gene>
<dbReference type="AlphaFoldDB" id="A0A1H2YC05"/>
<dbReference type="GO" id="GO:0047294">
    <property type="term" value="F:phosphoglycerol geranylgeranyltransferase activity"/>
    <property type="evidence" value="ECO:0007669"/>
    <property type="project" value="UniProtKB-UniRule"/>
</dbReference>
<evidence type="ECO:0000256" key="4">
    <source>
        <dbReference type="ARBA" id="ARBA00022723"/>
    </source>
</evidence>
<accession>A0A1H2YC05</accession>
<evidence type="ECO:0000256" key="9">
    <source>
        <dbReference type="ARBA" id="ARBA00047288"/>
    </source>
</evidence>
<evidence type="ECO:0000256" key="5">
    <source>
        <dbReference type="ARBA" id="ARBA00022842"/>
    </source>
</evidence>
<dbReference type="UniPathway" id="UPA00940"/>
<dbReference type="SUPFAM" id="SSF51395">
    <property type="entry name" value="FMN-linked oxidoreductases"/>
    <property type="match status" value="1"/>
</dbReference>
<comment type="pathway">
    <text evidence="10">Membrane lipid metabolism; glycerophospholipid metabolism.</text>
</comment>
<dbReference type="NCBIfam" id="TIGR01769">
    <property type="entry name" value="GGGP"/>
    <property type="match status" value="1"/>
</dbReference>
<dbReference type="GO" id="GO:0000107">
    <property type="term" value="F:imidazoleglycerol-phosphate synthase activity"/>
    <property type="evidence" value="ECO:0007669"/>
    <property type="project" value="TreeGrafter"/>
</dbReference>
<protein>
    <recommendedName>
        <fullName evidence="10">Geranylgeranylglyceryl phosphate synthase</fullName>
        <shortName evidence="10">GGGP synthase</shortName>
        <shortName evidence="10">GGGPS</shortName>
        <ecNumber evidence="10">2.5.1.41</ecNumber>
    </recommendedName>
    <alternativeName>
        <fullName evidence="10">(S)-3-O-geranylgeranylglyceryl phosphate synthase</fullName>
    </alternativeName>
    <alternativeName>
        <fullName evidence="10">Phosphoglycerol geranylgeranyltransferase</fullName>
    </alternativeName>
</protein>
<keyword evidence="1 10" id="KW-0963">Cytoplasm</keyword>
<comment type="caution">
    <text evidence="10">Lacks conserved residue(s) required for the propagation of feature annotation.</text>
</comment>
<evidence type="ECO:0000256" key="2">
    <source>
        <dbReference type="ARBA" id="ARBA00022516"/>
    </source>
</evidence>
<reference evidence="11 12" key="1">
    <citation type="submission" date="2016-10" db="EMBL/GenBank/DDBJ databases">
        <authorList>
            <person name="de Groot N.N."/>
        </authorList>
    </citation>
    <scope>NUCLEOTIDE SEQUENCE [LARGE SCALE GENOMIC DNA]</scope>
    <source>
        <strain evidence="11 12">Z-7982</strain>
    </source>
</reference>
<feature type="binding site" evidence="10">
    <location>
        <begin position="194"/>
        <end position="200"/>
    </location>
    <ligand>
        <name>sn-glycerol 1-phosphate</name>
        <dbReference type="ChEBI" id="CHEBI:57685"/>
    </ligand>
</feature>
<evidence type="ECO:0000256" key="1">
    <source>
        <dbReference type="ARBA" id="ARBA00022490"/>
    </source>
</evidence>